<name>A0AAW0F478_9TRYP</name>
<proteinExistence type="inferred from homology"/>
<dbReference type="InterPro" id="IPR027417">
    <property type="entry name" value="P-loop_NTPase"/>
</dbReference>
<accession>A0AAW0F478</accession>
<dbReference type="SMART" id="SM00129">
    <property type="entry name" value="KISc"/>
    <property type="match status" value="1"/>
</dbReference>
<evidence type="ECO:0000256" key="1">
    <source>
        <dbReference type="ARBA" id="ARBA00004496"/>
    </source>
</evidence>
<dbReference type="Gene3D" id="3.40.850.10">
    <property type="entry name" value="Kinesin motor domain"/>
    <property type="match status" value="1"/>
</dbReference>
<dbReference type="PRINTS" id="PR00380">
    <property type="entry name" value="KINESINHEAVY"/>
</dbReference>
<feature type="region of interest" description="Disordered" evidence="8">
    <location>
        <begin position="56"/>
        <end position="93"/>
    </location>
</feature>
<dbReference type="GO" id="GO:0051231">
    <property type="term" value="P:spindle elongation"/>
    <property type="evidence" value="ECO:0007669"/>
    <property type="project" value="TreeGrafter"/>
</dbReference>
<feature type="coiled-coil region" evidence="7">
    <location>
        <begin position="1459"/>
        <end position="1507"/>
    </location>
</feature>
<dbReference type="PANTHER" id="PTHR47969">
    <property type="entry name" value="CHROMOSOME-ASSOCIATED KINESIN KIF4A-RELATED"/>
    <property type="match status" value="1"/>
</dbReference>
<dbReference type="PROSITE" id="PS50067">
    <property type="entry name" value="KINESIN_MOTOR_2"/>
    <property type="match status" value="1"/>
</dbReference>
<dbReference type="GO" id="GO:0005524">
    <property type="term" value="F:ATP binding"/>
    <property type="evidence" value="ECO:0007669"/>
    <property type="project" value="UniProtKB-UniRule"/>
</dbReference>
<dbReference type="PANTHER" id="PTHR47969:SF15">
    <property type="entry name" value="CHROMOSOME-ASSOCIATED KINESIN KIF4A-RELATED"/>
    <property type="match status" value="1"/>
</dbReference>
<feature type="compositionally biased region" description="Polar residues" evidence="8">
    <location>
        <begin position="62"/>
        <end position="81"/>
    </location>
</feature>
<protein>
    <submittedName>
        <fullName evidence="10">Kinesin</fullName>
    </submittedName>
</protein>
<dbReference type="Proteomes" id="UP001430356">
    <property type="component" value="Unassembled WGS sequence"/>
</dbReference>
<keyword evidence="5 7" id="KW-0175">Coiled coil</keyword>
<comment type="similarity">
    <text evidence="6">Belongs to the TRAFAC class myosin-kinesin ATPase superfamily. Kinesin family.</text>
</comment>
<organism evidence="10 11">
    <name type="scientific">Novymonas esmeraldas</name>
    <dbReference type="NCBI Taxonomy" id="1808958"/>
    <lineage>
        <taxon>Eukaryota</taxon>
        <taxon>Discoba</taxon>
        <taxon>Euglenozoa</taxon>
        <taxon>Kinetoplastea</taxon>
        <taxon>Metakinetoplastina</taxon>
        <taxon>Trypanosomatida</taxon>
        <taxon>Trypanosomatidae</taxon>
        <taxon>Novymonas</taxon>
    </lineage>
</organism>
<dbReference type="SUPFAM" id="SSF52540">
    <property type="entry name" value="P-loop containing nucleoside triphosphate hydrolases"/>
    <property type="match status" value="1"/>
</dbReference>
<feature type="compositionally biased region" description="Pro residues" evidence="8">
    <location>
        <begin position="23"/>
        <end position="32"/>
    </location>
</feature>
<evidence type="ECO:0000256" key="2">
    <source>
        <dbReference type="ARBA" id="ARBA00022490"/>
    </source>
</evidence>
<feature type="coiled-coil region" evidence="7">
    <location>
        <begin position="1401"/>
        <end position="1435"/>
    </location>
</feature>
<keyword evidence="6" id="KW-0505">Motor protein</keyword>
<sequence length="1725" mass="196827">MLLPRDVGRPQRLSSGGLAAAQPRPPPGPPGTRPVSAVSPLTPISQNQLPLRSLCLVPPPQHSSASSVTGSRPSCSVSGSFQPRPVTPGAQDEKVRVAVRCRPPNPTQGEDREDVIVSMNPSANEVCLLDQEATPWRVDMPLWSCVGMARDGSPAVSQASTYEALGRPLLRHALEGYNSTLMAYGQTGSGKTYTMMGDHRDGQDGDGAGIIPRMCRELFHELNSRSATAAGGARISWEVHVRYVEVYCEKISDLLNCGASVGIREEITPQSATFALVGARRIKVAATDDLLQALTMGNKWRRTAATKLNDRSSRSHAIFAIDLTEVISFTEPDGTVASAPSKNLTIRLVDLAGSERVSETGVHGQQLTEVKNINLSLFALGCVIECLSDPKRRGIKPPYRDSVLTKLLRDAFGGNSKTTMICTIAPCEAHRCHTVQTLHYAAKARHVMNRPRVKEDPSALELRRANEELAALRQQLEDAQRTGNHYDSIEAELKEANSRLRREQKDARLRRQVMERREAELAARLRELEDQREAYEAQMHALEVEAERARAQQERREGELRRAHEAAADYARDRLKEMEGQRVSAEVALRAKEEELVQRQRAIEERMRAAEAASRTRIDDLQRQQKEMEKALQEKERLASMQEGEMRRRCDRAEEEVRSMEQRNAKVGEEWAAKVTALEAAARQREEDVARRIREAQAAQSKAEAAARSREEELQRQWAQAEADARRLQTAASAKEAELERRMQEASRRAERREEELDARLRMAEQELTQRERQTAQRLVEVEALRQAAELQSETTRAKERTIEDAHAARAESLHALEGQLRQREEALRRQFEEVMQMKREWTEQHAGLQQKAHAEHDAAMRGVREREAELAQREAETRRENDELAGKLRAREMQLEKQQMEVLAEKNELETAMQQERRAMLRAREEMQLAQDRREVDWKMRQDKVRESEAEVRDRRAEMEAAQKDREAALRQKEAALVALQDATMAKELQLYQSQERLKAGQADLQRRAAAAKVERGQLQAKFIAGLQRVDMRLGDGDGDAVCMSAELNATLGHASLSPDALNVREQRYFYAFESMYRANILAEARTEFHGLIRHNQLEVRDIERCAEVVRMQEVASALQAQLDAARGESISAASRAAVSQGQVETLSDELEHLRRQTVEVRVQMGSAVSAAKFAEAQVRQLRIEAYEADTRHRGREQDCQAAMLEAQGAAAGASRSHGSLHQLALRILESCEETQRSMLEHHQTSEHQSLQLLRIADRRVLDREGTIRKWQSLYRRRGEDDTSARARDDAARQQRVDEEAQRLRSLQRNGETLSRQEDCLVAERERFEQRVVDFESYQRAQTAELSRQEQEVKKYLLELEEMDQRKMREYAERERHLVEIAEHLKTRQAHIRTNAQDLFQSLLQRSVEQQSALAEAQEELERVSVQRARYMERERELIGQAQHGNAAAMHELLRLHEEYVETEKKQLKRRARRLEKEEARSKQRLAEQEAEIHRYLLEIEAEDMRRTALSQQGQALMREAEARLSKAQFKEAAMRDLARQIHLEAMESEDQARTMATTLRREEQSTRETLKHRKVELEQRQRAASSAAEYTERTLLDMEADLLAIVNKNKDAEHVIHTREAEIKRQKHYYMDLSKMLAERDEMLRKEHALRLCGKKNAGSLAADLLDVNDALRKQVATWKQKFDVLLAEGKVECERCSWKNKKDTTMCMCCGHSGLLDLSKAH</sequence>
<dbReference type="GO" id="GO:0005737">
    <property type="term" value="C:cytoplasm"/>
    <property type="evidence" value="ECO:0007669"/>
    <property type="project" value="UniProtKB-SubCell"/>
</dbReference>
<keyword evidence="3 6" id="KW-0547">Nucleotide-binding</keyword>
<feature type="coiled-coil region" evidence="7">
    <location>
        <begin position="814"/>
        <end position="845"/>
    </location>
</feature>
<evidence type="ECO:0000256" key="7">
    <source>
        <dbReference type="SAM" id="Coils"/>
    </source>
</evidence>
<keyword evidence="4 6" id="KW-0067">ATP-binding</keyword>
<comment type="subcellular location">
    <subcellularLocation>
        <location evidence="1">Cytoplasm</location>
    </subcellularLocation>
</comment>
<feature type="coiled-coil region" evidence="7">
    <location>
        <begin position="1110"/>
        <end position="1165"/>
    </location>
</feature>
<dbReference type="GO" id="GO:0008017">
    <property type="term" value="F:microtubule binding"/>
    <property type="evidence" value="ECO:0007669"/>
    <property type="project" value="InterPro"/>
</dbReference>
<dbReference type="InterPro" id="IPR027640">
    <property type="entry name" value="Kinesin-like_fam"/>
</dbReference>
<feature type="domain" description="Kinesin motor" evidence="9">
    <location>
        <begin position="94"/>
        <end position="447"/>
    </location>
</feature>
<feature type="region of interest" description="Disordered" evidence="8">
    <location>
        <begin position="1280"/>
        <end position="1300"/>
    </location>
</feature>
<evidence type="ECO:0000256" key="8">
    <source>
        <dbReference type="SAM" id="MobiDB-lite"/>
    </source>
</evidence>
<reference evidence="10 11" key="1">
    <citation type="journal article" date="2021" name="MBio">
        <title>A New Model Trypanosomatid, Novymonas esmeraldas: Genomic Perception of Its 'Candidatus Pandoraea novymonadis' Endosymbiont.</title>
        <authorList>
            <person name="Zakharova A."/>
            <person name="Saura A."/>
            <person name="Butenko A."/>
            <person name="Podesvova L."/>
            <person name="Warmusova S."/>
            <person name="Kostygov A.Y."/>
            <person name="Nenarokova A."/>
            <person name="Lukes J."/>
            <person name="Opperdoes F.R."/>
            <person name="Yurchenko V."/>
        </authorList>
    </citation>
    <scope>NUCLEOTIDE SEQUENCE [LARGE SCALE GENOMIC DNA]</scope>
    <source>
        <strain evidence="10 11">E262AT.01</strain>
    </source>
</reference>
<dbReference type="GO" id="GO:0007018">
    <property type="term" value="P:microtubule-based movement"/>
    <property type="evidence" value="ECO:0007669"/>
    <property type="project" value="InterPro"/>
</dbReference>
<dbReference type="GO" id="GO:0005875">
    <property type="term" value="C:microtubule associated complex"/>
    <property type="evidence" value="ECO:0007669"/>
    <property type="project" value="TreeGrafter"/>
</dbReference>
<feature type="coiled-coil region" evidence="7">
    <location>
        <begin position="891"/>
        <end position="1023"/>
    </location>
</feature>
<evidence type="ECO:0000259" key="9">
    <source>
        <dbReference type="PROSITE" id="PS50067"/>
    </source>
</evidence>
<dbReference type="GO" id="GO:0003777">
    <property type="term" value="F:microtubule motor activity"/>
    <property type="evidence" value="ECO:0007669"/>
    <property type="project" value="InterPro"/>
</dbReference>
<feature type="compositionally biased region" description="Basic and acidic residues" evidence="8">
    <location>
        <begin position="735"/>
        <end position="754"/>
    </location>
</feature>
<dbReference type="InterPro" id="IPR001752">
    <property type="entry name" value="Kinesin_motor_dom"/>
</dbReference>
<dbReference type="InterPro" id="IPR036961">
    <property type="entry name" value="Kinesin_motor_dom_sf"/>
</dbReference>
<feature type="region of interest" description="Disordered" evidence="8">
    <location>
        <begin position="1561"/>
        <end position="1583"/>
    </location>
</feature>
<keyword evidence="2" id="KW-0963">Cytoplasm</keyword>
<evidence type="ECO:0000256" key="6">
    <source>
        <dbReference type="PROSITE-ProRule" id="PRU00283"/>
    </source>
</evidence>
<keyword evidence="11" id="KW-1185">Reference proteome</keyword>
<dbReference type="GO" id="GO:0007052">
    <property type="term" value="P:mitotic spindle organization"/>
    <property type="evidence" value="ECO:0007669"/>
    <property type="project" value="TreeGrafter"/>
</dbReference>
<evidence type="ECO:0000256" key="5">
    <source>
        <dbReference type="ARBA" id="ARBA00023054"/>
    </source>
</evidence>
<comment type="caution">
    <text evidence="10">The sequence shown here is derived from an EMBL/GenBank/DDBJ whole genome shotgun (WGS) entry which is preliminary data.</text>
</comment>
<feature type="region of interest" description="Disordered" evidence="8">
    <location>
        <begin position="1"/>
        <end position="43"/>
    </location>
</feature>
<dbReference type="EMBL" id="JAECZO010000003">
    <property type="protein sequence ID" value="KAK7200024.1"/>
    <property type="molecule type" value="Genomic_DNA"/>
</dbReference>
<feature type="region of interest" description="Disordered" evidence="8">
    <location>
        <begin position="724"/>
        <end position="754"/>
    </location>
</feature>
<feature type="binding site" evidence="6">
    <location>
        <begin position="185"/>
        <end position="192"/>
    </location>
    <ligand>
        <name>ATP</name>
        <dbReference type="ChEBI" id="CHEBI:30616"/>
    </ligand>
</feature>
<gene>
    <name evidence="10" type="ORF">NESM_000051800</name>
</gene>
<feature type="region of interest" description="Disordered" evidence="8">
    <location>
        <begin position="845"/>
        <end position="883"/>
    </location>
</feature>
<evidence type="ECO:0000313" key="10">
    <source>
        <dbReference type="EMBL" id="KAK7200024.1"/>
    </source>
</evidence>
<dbReference type="Pfam" id="PF00225">
    <property type="entry name" value="Kinesin"/>
    <property type="match status" value="1"/>
</dbReference>
<evidence type="ECO:0000256" key="4">
    <source>
        <dbReference type="ARBA" id="ARBA00022840"/>
    </source>
</evidence>
<evidence type="ECO:0000313" key="11">
    <source>
        <dbReference type="Proteomes" id="UP001430356"/>
    </source>
</evidence>
<evidence type="ECO:0000256" key="3">
    <source>
        <dbReference type="ARBA" id="ARBA00022741"/>
    </source>
</evidence>
<feature type="compositionally biased region" description="Basic and acidic residues" evidence="8">
    <location>
        <begin position="853"/>
        <end position="883"/>
    </location>
</feature>